<reference evidence="1" key="2">
    <citation type="submission" date="2023-01" db="EMBL/GenBank/DDBJ databases">
        <title>Draft genome sequence of Portibacter lacus strain NBRC 108769.</title>
        <authorList>
            <person name="Sun Q."/>
            <person name="Mori K."/>
        </authorList>
    </citation>
    <scope>NUCLEOTIDE SEQUENCE</scope>
    <source>
        <strain evidence="1">NBRC 108769</strain>
    </source>
</reference>
<sequence length="121" mass="14143">MDQLIIYDIFNLDPDISECSIQFLLKTELKPTFISLVSKNLHLVYQENYISEGKVCFADDPELNPAYRTTFHKLDIICYLLSFYSNAIINPTNKLRITRDVTGFWKQVALGRRIYDSLENK</sequence>
<dbReference type="EMBL" id="BSOH01000012">
    <property type="protein sequence ID" value="GLR17471.1"/>
    <property type="molecule type" value="Genomic_DNA"/>
</dbReference>
<organism evidence="1 2">
    <name type="scientific">Portibacter lacus</name>
    <dbReference type="NCBI Taxonomy" id="1099794"/>
    <lineage>
        <taxon>Bacteria</taxon>
        <taxon>Pseudomonadati</taxon>
        <taxon>Bacteroidota</taxon>
        <taxon>Saprospiria</taxon>
        <taxon>Saprospirales</taxon>
        <taxon>Haliscomenobacteraceae</taxon>
        <taxon>Portibacter</taxon>
    </lineage>
</organism>
<reference evidence="1" key="1">
    <citation type="journal article" date="2014" name="Int. J. Syst. Evol. Microbiol.">
        <title>Complete genome sequence of Corynebacterium casei LMG S-19264T (=DSM 44701T), isolated from a smear-ripened cheese.</title>
        <authorList>
            <consortium name="US DOE Joint Genome Institute (JGI-PGF)"/>
            <person name="Walter F."/>
            <person name="Albersmeier A."/>
            <person name="Kalinowski J."/>
            <person name="Ruckert C."/>
        </authorList>
    </citation>
    <scope>NUCLEOTIDE SEQUENCE</scope>
    <source>
        <strain evidence="1">NBRC 108769</strain>
    </source>
</reference>
<evidence type="ECO:0000313" key="2">
    <source>
        <dbReference type="Proteomes" id="UP001156666"/>
    </source>
</evidence>
<dbReference type="AlphaFoldDB" id="A0AA37WD23"/>
<evidence type="ECO:0000313" key="1">
    <source>
        <dbReference type="EMBL" id="GLR17471.1"/>
    </source>
</evidence>
<name>A0AA37WD23_9BACT</name>
<dbReference type="Proteomes" id="UP001156666">
    <property type="component" value="Unassembled WGS sequence"/>
</dbReference>
<proteinExistence type="predicted"/>
<keyword evidence="2" id="KW-1185">Reference proteome</keyword>
<gene>
    <name evidence="1" type="ORF">GCM10007940_20860</name>
</gene>
<dbReference type="RefSeq" id="WP_235295121.1">
    <property type="nucleotide sequence ID" value="NZ_BSOH01000012.1"/>
</dbReference>
<protein>
    <submittedName>
        <fullName evidence="1">Uncharacterized protein</fullName>
    </submittedName>
</protein>
<comment type="caution">
    <text evidence="1">The sequence shown here is derived from an EMBL/GenBank/DDBJ whole genome shotgun (WGS) entry which is preliminary data.</text>
</comment>
<accession>A0AA37WD23</accession>